<dbReference type="EMBL" id="CABDVU010000001">
    <property type="protein sequence ID" value="VTN11457.1"/>
    <property type="molecule type" value="Genomic_DNA"/>
</dbReference>
<accession>A0A4U9D1F4</accession>
<name>A0A4U9D1F4_RAOTE</name>
<reference evidence="1 2" key="1">
    <citation type="submission" date="2019-04" db="EMBL/GenBank/DDBJ databases">
        <authorList>
            <consortium name="Pathogen Informatics"/>
        </authorList>
    </citation>
    <scope>NUCLEOTIDE SEQUENCE [LARGE SCALE GENOMIC DNA]</scope>
    <source>
        <strain evidence="1 2">NCTC9185</strain>
    </source>
</reference>
<organism evidence="1 2">
    <name type="scientific">Raoultella terrigena</name>
    <name type="common">Klebsiella terrigena</name>
    <dbReference type="NCBI Taxonomy" id="577"/>
    <lineage>
        <taxon>Bacteria</taxon>
        <taxon>Pseudomonadati</taxon>
        <taxon>Pseudomonadota</taxon>
        <taxon>Gammaproteobacteria</taxon>
        <taxon>Enterobacterales</taxon>
        <taxon>Enterobacteriaceae</taxon>
        <taxon>Klebsiella/Raoultella group</taxon>
        <taxon>Raoultella</taxon>
    </lineage>
</organism>
<evidence type="ECO:0000313" key="2">
    <source>
        <dbReference type="Proteomes" id="UP000339249"/>
    </source>
</evidence>
<dbReference type="AlphaFoldDB" id="A0A4U9D1F4"/>
<sequence length="108" mass="11837">MSDCQAANGDKQDDVSKLGVNWTGGNLLAGATTEQQGYLANTEASGAKNIQLVLSTDSATALTNKIIPGVKHSAESERRRNRSSGRRALHLLRWLCYQHPDYRQHRCG</sequence>
<gene>
    <name evidence="1" type="ORF">NCTC9185_03413</name>
</gene>
<proteinExistence type="predicted"/>
<protein>
    <submittedName>
        <fullName evidence="1">Uncharacterized protein</fullName>
    </submittedName>
</protein>
<dbReference type="Proteomes" id="UP000339249">
    <property type="component" value="Unassembled WGS sequence"/>
</dbReference>
<evidence type="ECO:0000313" key="1">
    <source>
        <dbReference type="EMBL" id="VTN11457.1"/>
    </source>
</evidence>